<dbReference type="InterPro" id="IPR050377">
    <property type="entry name" value="Radical_SAM_PqqE_MftC-like"/>
</dbReference>
<reference evidence="7" key="1">
    <citation type="submission" date="2020-01" db="EMBL/GenBank/DDBJ databases">
        <authorList>
            <person name="Meier V. D."/>
            <person name="Meier V D."/>
        </authorList>
    </citation>
    <scope>NUCLEOTIDE SEQUENCE</scope>
    <source>
        <strain evidence="7">HLG_WM_MAG_06</strain>
    </source>
</reference>
<dbReference type="SUPFAM" id="SSF102114">
    <property type="entry name" value="Radical SAM enzymes"/>
    <property type="match status" value="1"/>
</dbReference>
<dbReference type="InterPro" id="IPR013785">
    <property type="entry name" value="Aldolase_TIM"/>
</dbReference>
<proteinExistence type="predicted"/>
<dbReference type="NCBIfam" id="TIGR04085">
    <property type="entry name" value="rSAM_more_4Fe4S"/>
    <property type="match status" value="1"/>
</dbReference>
<evidence type="ECO:0000256" key="4">
    <source>
        <dbReference type="ARBA" id="ARBA00023004"/>
    </source>
</evidence>
<keyword evidence="2" id="KW-0949">S-adenosyl-L-methionine</keyword>
<dbReference type="CDD" id="cd01335">
    <property type="entry name" value="Radical_SAM"/>
    <property type="match status" value="1"/>
</dbReference>
<evidence type="ECO:0000256" key="5">
    <source>
        <dbReference type="ARBA" id="ARBA00023014"/>
    </source>
</evidence>
<feature type="domain" description="Radical SAM core" evidence="6">
    <location>
        <begin position="3"/>
        <end position="224"/>
    </location>
</feature>
<evidence type="ECO:0000256" key="3">
    <source>
        <dbReference type="ARBA" id="ARBA00022723"/>
    </source>
</evidence>
<dbReference type="GO" id="GO:0051536">
    <property type="term" value="F:iron-sulfur cluster binding"/>
    <property type="evidence" value="ECO:0007669"/>
    <property type="project" value="UniProtKB-KW"/>
</dbReference>
<protein>
    <recommendedName>
        <fullName evidence="6">Radical SAM core domain-containing protein</fullName>
    </recommendedName>
</protein>
<dbReference type="AlphaFoldDB" id="A0A6S6SN87"/>
<dbReference type="InterPro" id="IPR023885">
    <property type="entry name" value="4Fe4S-binding_SPASM_dom"/>
</dbReference>
<dbReference type="GO" id="GO:0003824">
    <property type="term" value="F:catalytic activity"/>
    <property type="evidence" value="ECO:0007669"/>
    <property type="project" value="InterPro"/>
</dbReference>
<evidence type="ECO:0000256" key="1">
    <source>
        <dbReference type="ARBA" id="ARBA00001966"/>
    </source>
</evidence>
<accession>A0A6S6SN87</accession>
<dbReference type="PANTHER" id="PTHR11228:SF7">
    <property type="entry name" value="PQQA PEPTIDE CYCLASE"/>
    <property type="match status" value="1"/>
</dbReference>
<dbReference type="Pfam" id="PF13186">
    <property type="entry name" value="SPASM"/>
    <property type="match status" value="1"/>
</dbReference>
<dbReference type="SFLD" id="SFLDG01067">
    <property type="entry name" value="SPASM/twitch_domain_containing"/>
    <property type="match status" value="1"/>
</dbReference>
<name>A0A6S6SN87_9BACT</name>
<dbReference type="Gene3D" id="3.20.20.70">
    <property type="entry name" value="Aldolase class I"/>
    <property type="match status" value="1"/>
</dbReference>
<evidence type="ECO:0000256" key="2">
    <source>
        <dbReference type="ARBA" id="ARBA00022691"/>
    </source>
</evidence>
<dbReference type="InterPro" id="IPR007197">
    <property type="entry name" value="rSAM"/>
</dbReference>
<dbReference type="EMBL" id="CACVAP010000043">
    <property type="protein sequence ID" value="CAA6804178.1"/>
    <property type="molecule type" value="Genomic_DNA"/>
</dbReference>
<evidence type="ECO:0000313" key="7">
    <source>
        <dbReference type="EMBL" id="CAA6804178.1"/>
    </source>
</evidence>
<keyword evidence="5" id="KW-0411">Iron-sulfur</keyword>
<dbReference type="InterPro" id="IPR058240">
    <property type="entry name" value="rSAM_sf"/>
</dbReference>
<dbReference type="PANTHER" id="PTHR11228">
    <property type="entry name" value="RADICAL SAM DOMAIN PROTEIN"/>
    <property type="match status" value="1"/>
</dbReference>
<keyword evidence="4" id="KW-0408">Iron</keyword>
<dbReference type="GO" id="GO:0046872">
    <property type="term" value="F:metal ion binding"/>
    <property type="evidence" value="ECO:0007669"/>
    <property type="project" value="UniProtKB-KW"/>
</dbReference>
<evidence type="ECO:0000259" key="6">
    <source>
        <dbReference type="PROSITE" id="PS51918"/>
    </source>
</evidence>
<dbReference type="PROSITE" id="PS51918">
    <property type="entry name" value="RADICAL_SAM"/>
    <property type="match status" value="1"/>
</dbReference>
<organism evidence="7">
    <name type="scientific">uncultured Sulfurovum sp</name>
    <dbReference type="NCBI Taxonomy" id="269237"/>
    <lineage>
        <taxon>Bacteria</taxon>
        <taxon>Pseudomonadati</taxon>
        <taxon>Campylobacterota</taxon>
        <taxon>Epsilonproteobacteria</taxon>
        <taxon>Campylobacterales</taxon>
        <taxon>Sulfurovaceae</taxon>
        <taxon>Sulfurovum</taxon>
        <taxon>environmental samples</taxon>
    </lineage>
</organism>
<comment type="cofactor">
    <cofactor evidence="1">
        <name>[4Fe-4S] cluster</name>
        <dbReference type="ChEBI" id="CHEBI:49883"/>
    </cofactor>
</comment>
<keyword evidence="3" id="KW-0479">Metal-binding</keyword>
<sequence length="362" mass="41535">MSVKPAKTLVLEVPSPREQCPIACLHCIHKNVEKSTYEKLSHEELVKLLKEGRDMGIEFLNIYPHDDEISLEPMHVLPYIKLGHELGYKVKTVSSGTNVEGIKKLLPYLYRIALSVDAMNVRAYTSMRHERYHNGLLASIKAVEEYKKEHTLKATALVVVNKETLEYIEEEVESIYQLQIFNKIKVLEMLPIGTAKNLSYQELDSKEHLDKLALLRTKYEKKVDIGTPLWRIRKDEQRGCQLGYKDLVIGPNGQLSGCSLLFYLNNLVGNLRGYETLGEAWEKAFDFFRHKENFKVEALCKSCEFYKHDLCWGGCGARALIFSPEKELERSCGIESAEHSKALYKEYLKSDKDLTFLAPTKP</sequence>
<dbReference type="SFLD" id="SFLDS00029">
    <property type="entry name" value="Radical_SAM"/>
    <property type="match status" value="1"/>
</dbReference>
<gene>
    <name evidence="7" type="ORF">HELGO_WM14198</name>
</gene>